<accession>A0A8S9KNU2</accession>
<gene>
    <name evidence="1" type="ORF">F2Q68_00011890</name>
</gene>
<protein>
    <submittedName>
        <fullName evidence="1">Uncharacterized protein</fullName>
    </submittedName>
</protein>
<dbReference type="Proteomes" id="UP000712281">
    <property type="component" value="Unassembled WGS sequence"/>
</dbReference>
<evidence type="ECO:0000313" key="2">
    <source>
        <dbReference type="Proteomes" id="UP000712281"/>
    </source>
</evidence>
<organism evidence="1 2">
    <name type="scientific">Brassica cretica</name>
    <name type="common">Mustard</name>
    <dbReference type="NCBI Taxonomy" id="69181"/>
    <lineage>
        <taxon>Eukaryota</taxon>
        <taxon>Viridiplantae</taxon>
        <taxon>Streptophyta</taxon>
        <taxon>Embryophyta</taxon>
        <taxon>Tracheophyta</taxon>
        <taxon>Spermatophyta</taxon>
        <taxon>Magnoliopsida</taxon>
        <taxon>eudicotyledons</taxon>
        <taxon>Gunneridae</taxon>
        <taxon>Pentapetalae</taxon>
        <taxon>rosids</taxon>
        <taxon>malvids</taxon>
        <taxon>Brassicales</taxon>
        <taxon>Brassicaceae</taxon>
        <taxon>Brassiceae</taxon>
        <taxon>Brassica</taxon>
    </lineage>
</organism>
<dbReference type="EMBL" id="QGKW02000717">
    <property type="protein sequence ID" value="KAF2596940.1"/>
    <property type="molecule type" value="Genomic_DNA"/>
</dbReference>
<dbReference type="AlphaFoldDB" id="A0A8S9KNU2"/>
<name>A0A8S9KNU2_BRACR</name>
<evidence type="ECO:0000313" key="1">
    <source>
        <dbReference type="EMBL" id="KAF2596940.1"/>
    </source>
</evidence>
<reference evidence="1" key="1">
    <citation type="submission" date="2019-12" db="EMBL/GenBank/DDBJ databases">
        <title>Genome sequencing and annotation of Brassica cretica.</title>
        <authorList>
            <person name="Studholme D.J."/>
            <person name="Sarris P.F."/>
        </authorList>
    </citation>
    <scope>NUCLEOTIDE SEQUENCE</scope>
    <source>
        <strain evidence="1">PFS-001/15</strain>
        <tissue evidence="1">Leaf</tissue>
    </source>
</reference>
<sequence>MNSPAGVEKRRRISQRKQRESLVKLLKSLAVFVKGTRAEKSGGSGCVRITMIIKATEKRWYRCSTKNTQKETYGFGPKVEIVMIWAKSYFKPNTKRLLWRQVSGHVNDGLVFCRFRRMEIILFTKGLGLGYDYIKRALTTAKRIRLKKEGRE</sequence>
<comment type="caution">
    <text evidence="1">The sequence shown here is derived from an EMBL/GenBank/DDBJ whole genome shotgun (WGS) entry which is preliminary data.</text>
</comment>
<proteinExistence type="predicted"/>